<gene>
    <name evidence="1" type="ORF">Tci_131320</name>
</gene>
<comment type="caution">
    <text evidence="1">The sequence shown here is derived from an EMBL/GenBank/DDBJ whole genome shotgun (WGS) entry which is preliminary data.</text>
</comment>
<proteinExistence type="predicted"/>
<accession>A0A699GPL6</accession>
<sequence length="351" mass="40715">MLPKVIVDYKDGGMHPADLKPASSKALNVRERSVWFQPVRKRGVWFQPKVNFHTCKSTSPDHNHLMKHFWNGESNFVEAEYRVIGCMMTFNVYKHKKNSQPNQGPAYQERLVAMLYREVSADIKKDWGDGDVTLGLLKRLCLDNMEKAICLRLMMKETKVKIAEKNISIRRLRRNVAVGVNLLLEAALKYVGVCGFLDVAVIREYRGVACGLRIGIQKREESIKELTKTVRFIKELQADDMDSCNRTLSLIREVEVKAREKSRFILKLSGYEINALCARLTVIVDERVNFVDELDMLAQEFVPVKMAELMKKIHDKDIRNFMKLQILGREFELRAREKEIFIQKLKGNMDF</sequence>
<dbReference type="AlphaFoldDB" id="A0A699GPL6"/>
<organism evidence="1">
    <name type="scientific">Tanacetum cinerariifolium</name>
    <name type="common">Dalmatian daisy</name>
    <name type="synonym">Chrysanthemum cinerariifolium</name>
    <dbReference type="NCBI Taxonomy" id="118510"/>
    <lineage>
        <taxon>Eukaryota</taxon>
        <taxon>Viridiplantae</taxon>
        <taxon>Streptophyta</taxon>
        <taxon>Embryophyta</taxon>
        <taxon>Tracheophyta</taxon>
        <taxon>Spermatophyta</taxon>
        <taxon>Magnoliopsida</taxon>
        <taxon>eudicotyledons</taxon>
        <taxon>Gunneridae</taxon>
        <taxon>Pentapetalae</taxon>
        <taxon>asterids</taxon>
        <taxon>campanulids</taxon>
        <taxon>Asterales</taxon>
        <taxon>Asteraceae</taxon>
        <taxon>Asteroideae</taxon>
        <taxon>Anthemideae</taxon>
        <taxon>Anthemidinae</taxon>
        <taxon>Tanacetum</taxon>
    </lineage>
</organism>
<evidence type="ECO:0000313" key="1">
    <source>
        <dbReference type="EMBL" id="GEV59343.1"/>
    </source>
</evidence>
<protein>
    <submittedName>
        <fullName evidence="1">Uncharacterized protein</fullName>
    </submittedName>
</protein>
<dbReference type="EMBL" id="BKCJ010028130">
    <property type="protein sequence ID" value="GEV59343.1"/>
    <property type="molecule type" value="Genomic_DNA"/>
</dbReference>
<name>A0A699GPL6_TANCI</name>
<reference evidence="1" key="1">
    <citation type="journal article" date="2019" name="Sci. Rep.">
        <title>Draft genome of Tanacetum cinerariifolium, the natural source of mosquito coil.</title>
        <authorList>
            <person name="Yamashiro T."/>
            <person name="Shiraishi A."/>
            <person name="Satake H."/>
            <person name="Nakayama K."/>
        </authorList>
    </citation>
    <scope>NUCLEOTIDE SEQUENCE</scope>
</reference>